<keyword evidence="7" id="KW-0418">Kinase</keyword>
<dbReference type="InterPro" id="IPR031314">
    <property type="entry name" value="DNK_dom"/>
</dbReference>
<evidence type="ECO:0000256" key="11">
    <source>
        <dbReference type="ARBA" id="ARBA00029766"/>
    </source>
</evidence>
<feature type="domain" description="Deoxynucleoside kinase" evidence="14">
    <location>
        <begin position="182"/>
        <end position="376"/>
    </location>
</feature>
<evidence type="ECO:0000256" key="10">
    <source>
        <dbReference type="ARBA" id="ARBA00029409"/>
    </source>
</evidence>
<dbReference type="InterPro" id="IPR000550">
    <property type="entry name" value="Hppk"/>
</dbReference>
<proteinExistence type="inferred from homology"/>
<dbReference type="RefSeq" id="WP_188373518.1">
    <property type="nucleotide sequence ID" value="NZ_BMDQ01000001.1"/>
</dbReference>
<evidence type="ECO:0000256" key="8">
    <source>
        <dbReference type="ARBA" id="ARBA00022840"/>
    </source>
</evidence>
<dbReference type="EC" id="2.7.6.3" evidence="3"/>
<keyword evidence="9" id="KW-0289">Folate biosynthesis</keyword>
<evidence type="ECO:0000256" key="9">
    <source>
        <dbReference type="ARBA" id="ARBA00022909"/>
    </source>
</evidence>
<evidence type="ECO:0000259" key="14">
    <source>
        <dbReference type="Pfam" id="PF01712"/>
    </source>
</evidence>
<comment type="caution">
    <text evidence="15">The sequence shown here is derived from an EMBL/GenBank/DDBJ whole genome shotgun (WGS) entry which is preliminary data.</text>
</comment>
<sequence length="380" mass="44434">MKPSKLVYIALGSNKGNKLQYLQSAVDAIFETIGAVKKLSKVYKTPALGFEGDDFYNACIKVETYLSPKKLLQALQAIEKNLGRSEKIAEGYESREIDLDIIFYESEVINDKNLAIPHPEIQNRKFVLQPLLDVLKEFEHPLLNKTLETLLEECDDDSVIEPINIWLKNPRKSYAFKDYNYIAIEGNIGAGKTSLANKIAQDFNAKLILERFADNAFLPKFYKEPERYAFTLEMSFLADRYQQISDDLSQLDLFKDFMVSDYDVNKSLIFSKVTLPDDEFRLYRKLFYQVYKDIAKPDLYVYLYQNTERLQENIKKRGRKYENDIQDEYLEKINSGYLEFLKSQTELNVKIIDISERDFVKNRKDYLWILNEINDEVQGS</sequence>
<dbReference type="CDD" id="cd00483">
    <property type="entry name" value="HPPK"/>
    <property type="match status" value="1"/>
</dbReference>
<organism evidence="15 16">
    <name type="scientific">Winogradskyella haliclonae</name>
    <dbReference type="NCBI Taxonomy" id="2048558"/>
    <lineage>
        <taxon>Bacteria</taxon>
        <taxon>Pseudomonadati</taxon>
        <taxon>Bacteroidota</taxon>
        <taxon>Flavobacteriia</taxon>
        <taxon>Flavobacteriales</taxon>
        <taxon>Flavobacteriaceae</taxon>
        <taxon>Winogradskyella</taxon>
    </lineage>
</organism>
<name>A0ABQ2BVX5_9FLAO</name>
<evidence type="ECO:0000256" key="1">
    <source>
        <dbReference type="ARBA" id="ARBA00005051"/>
    </source>
</evidence>
<evidence type="ECO:0000313" key="15">
    <source>
        <dbReference type="EMBL" id="GGI56612.1"/>
    </source>
</evidence>
<evidence type="ECO:0000256" key="5">
    <source>
        <dbReference type="ARBA" id="ARBA00022679"/>
    </source>
</evidence>
<evidence type="ECO:0000256" key="4">
    <source>
        <dbReference type="ARBA" id="ARBA00016218"/>
    </source>
</evidence>
<dbReference type="Pfam" id="PF01712">
    <property type="entry name" value="dNK"/>
    <property type="match status" value="1"/>
</dbReference>
<evidence type="ECO:0000259" key="13">
    <source>
        <dbReference type="Pfam" id="PF01288"/>
    </source>
</evidence>
<reference evidence="16" key="1">
    <citation type="journal article" date="2019" name="Int. J. Syst. Evol. Microbiol.">
        <title>The Global Catalogue of Microorganisms (GCM) 10K type strain sequencing project: providing services to taxonomists for standard genome sequencing and annotation.</title>
        <authorList>
            <consortium name="The Broad Institute Genomics Platform"/>
            <consortium name="The Broad Institute Genome Sequencing Center for Infectious Disease"/>
            <person name="Wu L."/>
            <person name="Ma J."/>
        </authorList>
    </citation>
    <scope>NUCLEOTIDE SEQUENCE [LARGE SCALE GENOMIC DNA]</scope>
    <source>
        <strain evidence="16">CCM 8681</strain>
    </source>
</reference>
<dbReference type="CDD" id="cd01673">
    <property type="entry name" value="dNK"/>
    <property type="match status" value="1"/>
</dbReference>
<feature type="domain" description="7,8-dihydro-6-hydroxymethylpterin-pyrophosphokinase" evidence="13">
    <location>
        <begin position="8"/>
        <end position="134"/>
    </location>
</feature>
<dbReference type="InterPro" id="IPR027417">
    <property type="entry name" value="P-loop_NTPase"/>
</dbReference>
<dbReference type="NCBIfam" id="TIGR01498">
    <property type="entry name" value="folK"/>
    <property type="match status" value="1"/>
</dbReference>
<dbReference type="SUPFAM" id="SSF52540">
    <property type="entry name" value="P-loop containing nucleoside triphosphate hydrolases"/>
    <property type="match status" value="1"/>
</dbReference>
<evidence type="ECO:0000256" key="12">
    <source>
        <dbReference type="ARBA" id="ARBA00033413"/>
    </source>
</evidence>
<dbReference type="InterPro" id="IPR035907">
    <property type="entry name" value="Hppk_sf"/>
</dbReference>
<dbReference type="Proteomes" id="UP000624701">
    <property type="component" value="Unassembled WGS sequence"/>
</dbReference>
<keyword evidence="8" id="KW-0067">ATP-binding</keyword>
<keyword evidence="5" id="KW-0808">Transferase</keyword>
<dbReference type="Gene3D" id="3.30.70.560">
    <property type="entry name" value="7,8-Dihydro-6-hydroxymethylpterin-pyrophosphokinase HPPK"/>
    <property type="match status" value="1"/>
</dbReference>
<dbReference type="Gene3D" id="3.40.50.300">
    <property type="entry name" value="P-loop containing nucleotide triphosphate hydrolases"/>
    <property type="match status" value="1"/>
</dbReference>
<dbReference type="EMBL" id="BMDQ01000001">
    <property type="protein sequence ID" value="GGI56612.1"/>
    <property type="molecule type" value="Genomic_DNA"/>
</dbReference>
<dbReference type="Pfam" id="PF01288">
    <property type="entry name" value="HPPK"/>
    <property type="match status" value="1"/>
</dbReference>
<comment type="similarity">
    <text evidence="2">Belongs to the HPPK family.</text>
</comment>
<keyword evidence="6" id="KW-0547">Nucleotide-binding</keyword>
<evidence type="ECO:0000313" key="16">
    <source>
        <dbReference type="Proteomes" id="UP000624701"/>
    </source>
</evidence>
<evidence type="ECO:0000256" key="2">
    <source>
        <dbReference type="ARBA" id="ARBA00005810"/>
    </source>
</evidence>
<comment type="function">
    <text evidence="10">Catalyzes the transfer of pyrophosphate from adenosine triphosphate (ATP) to 6-hydroxymethyl-7,8-dihydropterin, an enzymatic step in folate biosynthesis pathway.</text>
</comment>
<accession>A0ABQ2BVX5</accession>
<dbReference type="PANTHER" id="PTHR43071">
    <property type="entry name" value="2-AMINO-4-HYDROXY-6-HYDROXYMETHYLDIHYDROPTERIDINE PYROPHOSPHOKINASE"/>
    <property type="match status" value="1"/>
</dbReference>
<evidence type="ECO:0000256" key="3">
    <source>
        <dbReference type="ARBA" id="ARBA00013253"/>
    </source>
</evidence>
<dbReference type="SUPFAM" id="SSF55083">
    <property type="entry name" value="6-hydroxymethyl-7,8-dihydropterin pyrophosphokinase, HPPK"/>
    <property type="match status" value="1"/>
</dbReference>
<protein>
    <recommendedName>
        <fullName evidence="4">2-amino-4-hydroxy-6-hydroxymethyldihydropteridine pyrophosphokinase</fullName>
        <ecNumber evidence="3">2.7.6.3</ecNumber>
    </recommendedName>
    <alternativeName>
        <fullName evidence="11">6-hydroxymethyl-7,8-dihydropterin pyrophosphokinase</fullName>
    </alternativeName>
    <alternativeName>
        <fullName evidence="12">7,8-dihydro-6-hydroxymethylpterin-pyrophosphokinase</fullName>
    </alternativeName>
</protein>
<keyword evidence="16" id="KW-1185">Reference proteome</keyword>
<comment type="pathway">
    <text evidence="1">Cofactor biosynthesis; tetrahydrofolate biosynthesis; 2-amino-4-hydroxy-6-hydroxymethyl-7,8-dihydropteridine diphosphate from 7,8-dihydroneopterin triphosphate: step 4/4.</text>
</comment>
<evidence type="ECO:0000256" key="6">
    <source>
        <dbReference type="ARBA" id="ARBA00022741"/>
    </source>
</evidence>
<dbReference type="PANTHER" id="PTHR43071:SF1">
    <property type="entry name" value="2-AMINO-4-HYDROXY-6-HYDROXYMETHYLDIHYDROPTERIDINE PYROPHOSPHOKINASE"/>
    <property type="match status" value="1"/>
</dbReference>
<evidence type="ECO:0000256" key="7">
    <source>
        <dbReference type="ARBA" id="ARBA00022777"/>
    </source>
</evidence>
<gene>
    <name evidence="15" type="ORF">GCM10011444_09210</name>
</gene>